<evidence type="ECO:0000313" key="2">
    <source>
        <dbReference type="Proteomes" id="UP000702952"/>
    </source>
</evidence>
<dbReference type="Proteomes" id="UP000702952">
    <property type="component" value="Unassembled WGS sequence"/>
</dbReference>
<gene>
    <name evidence="1" type="ORF">G6M46_00465</name>
</gene>
<comment type="caution">
    <text evidence="1">The sequence shown here is derived from an EMBL/GenBank/DDBJ whole genome shotgun (WGS) entry which is preliminary data.</text>
</comment>
<protein>
    <submittedName>
        <fullName evidence="1">Uncharacterized protein</fullName>
    </submittedName>
</protein>
<accession>A0AA44EZ36</accession>
<proteinExistence type="predicted"/>
<dbReference type="AlphaFoldDB" id="A0AA44EZ36"/>
<evidence type="ECO:0000313" key="1">
    <source>
        <dbReference type="EMBL" id="NTC26626.1"/>
    </source>
</evidence>
<reference evidence="1" key="1">
    <citation type="journal article" date="2020" name="Science">
        <title>Unexpected conservation and global transmission of agrobacterial virulence plasmids.</title>
        <authorList>
            <person name="Weisberg A.J."/>
            <person name="Davis E.W. 2nd"/>
            <person name="Tabima J."/>
            <person name="Belcher M.S."/>
            <person name="Miller M."/>
            <person name="Kuo C.H."/>
            <person name="Loper J.E."/>
            <person name="Grunwald N.J."/>
            <person name="Putnam M.L."/>
            <person name="Chang J.H."/>
        </authorList>
    </citation>
    <scope>NUCLEOTIDE SEQUENCE</scope>
    <source>
        <strain evidence="1">17-1853-1a</strain>
    </source>
</reference>
<sequence length="190" mass="21111">MKNRGVWETYVPEEMPFGMPANALFWRRQSDGADLYAWRRLFYEFADGADTSGTTKVAVVNGFASCISADVSMLSLPSQFELIELEASETIPQLGWLLVDGEFQPPAVPEPVTTVYAVDFWTRLDGGEDGNSGEVAQVLAAMEQQPIKTRKIFDTANSFRSDHELWPLLQQLATSLFGEERAVEILAPSV</sequence>
<organism evidence="1 2">
    <name type="scientific">Agrobacterium tumefaciens</name>
    <dbReference type="NCBI Taxonomy" id="358"/>
    <lineage>
        <taxon>Bacteria</taxon>
        <taxon>Pseudomonadati</taxon>
        <taxon>Pseudomonadota</taxon>
        <taxon>Alphaproteobacteria</taxon>
        <taxon>Hyphomicrobiales</taxon>
        <taxon>Rhizobiaceae</taxon>
        <taxon>Rhizobium/Agrobacterium group</taxon>
        <taxon>Agrobacterium</taxon>
        <taxon>Agrobacterium tumefaciens complex</taxon>
    </lineage>
</organism>
<dbReference type="EMBL" id="JAAMAY010000002">
    <property type="protein sequence ID" value="NTC26626.1"/>
    <property type="molecule type" value="Genomic_DNA"/>
</dbReference>
<name>A0AA44EZ36_AGRTU</name>
<dbReference type="RefSeq" id="WP_141682270.1">
    <property type="nucleotide sequence ID" value="NZ_JAAKZU010000022.1"/>
</dbReference>